<evidence type="ECO:0000256" key="5">
    <source>
        <dbReference type="ARBA" id="ARBA00023134"/>
    </source>
</evidence>
<dbReference type="CDD" id="cd17874">
    <property type="entry name" value="FtsY"/>
    <property type="match status" value="1"/>
</dbReference>
<keyword evidence="5 8" id="KW-0342">GTP-binding</keyword>
<comment type="similarity">
    <text evidence="8">Belongs to the GTP-binding SRP family. FtsY subfamily.</text>
</comment>
<dbReference type="PROSITE" id="PS00300">
    <property type="entry name" value="SRP54"/>
    <property type="match status" value="1"/>
</dbReference>
<evidence type="ECO:0000256" key="4">
    <source>
        <dbReference type="ARBA" id="ARBA00022801"/>
    </source>
</evidence>
<dbReference type="InterPro" id="IPR027417">
    <property type="entry name" value="P-loop_NTPase"/>
</dbReference>
<sequence length="468" mass="51291">MLPWPRYLSRCRPLKLLSPGSNRSSRPRDKGRFHVDLFDLLSICRFGQVFNKLKSKLSGFKEKLGSKINEKAVDVEHEEGSTSAETVESSEPVPSSEPSLEAEVAETIVSDVPEVSVEAPIKLLPAEEEEEEEKSTEGKSGNLSFWKRGRAVNPEDQAPEPSIEESAPETPKKTGFAQKAKALMFEREFILEEDDLDEPLWELEMALLESDLALSVSEAIVESVKGQLVGTRRRIGKNTDDIVESALRNAILDVMSANIFDFDEYIKNAGKPVHIVFVGINGTGKTTSIAKLAKRLKDQDYSVVVAAGDTFRAGAIDQLAIHADKVGVKIIKHQEQGDPAAVVYDAVQYAKAHRVDVVLSDTAGRMHTNVNLMAQLKKVCRVSSPDLMIFVDEAVAGNDAVERASQFNDAVPIDGSILTKTDADAKGGAAISIAYITGKPILFLGMGQGYDDLQKFDPQWFVDQLFAE</sequence>
<evidence type="ECO:0000256" key="9">
    <source>
        <dbReference type="SAM" id="MobiDB-lite"/>
    </source>
</evidence>
<dbReference type="GO" id="GO:0006614">
    <property type="term" value="P:SRP-dependent cotranslational protein targeting to membrane"/>
    <property type="evidence" value="ECO:0007669"/>
    <property type="project" value="InterPro"/>
</dbReference>
<evidence type="ECO:0000259" key="10">
    <source>
        <dbReference type="PROSITE" id="PS00300"/>
    </source>
</evidence>
<gene>
    <name evidence="8" type="primary">ftsY</name>
    <name evidence="11" type="ORF">CUN85_08445</name>
</gene>
<dbReference type="GO" id="GO:0005047">
    <property type="term" value="F:signal recognition particle binding"/>
    <property type="evidence" value="ECO:0007669"/>
    <property type="project" value="TreeGrafter"/>
</dbReference>
<evidence type="ECO:0000256" key="2">
    <source>
        <dbReference type="ARBA" id="ARBA00022490"/>
    </source>
</evidence>
<feature type="binding site" evidence="8">
    <location>
        <begin position="279"/>
        <end position="286"/>
    </location>
    <ligand>
        <name>GTP</name>
        <dbReference type="ChEBI" id="CHEBI:37565"/>
    </ligand>
</feature>
<dbReference type="GO" id="GO:0005525">
    <property type="term" value="F:GTP binding"/>
    <property type="evidence" value="ECO:0007669"/>
    <property type="project" value="UniProtKB-UniRule"/>
</dbReference>
<dbReference type="GO" id="GO:0005886">
    <property type="term" value="C:plasma membrane"/>
    <property type="evidence" value="ECO:0007669"/>
    <property type="project" value="UniProtKB-SubCell"/>
</dbReference>
<evidence type="ECO:0000313" key="12">
    <source>
        <dbReference type="Proteomes" id="UP000297295"/>
    </source>
</evidence>
<dbReference type="SUPFAM" id="SSF47364">
    <property type="entry name" value="Domain of the SRP/SRP receptor G-proteins"/>
    <property type="match status" value="1"/>
</dbReference>
<keyword evidence="3 8" id="KW-0547">Nucleotide-binding</keyword>
<keyword evidence="1 8" id="KW-1003">Cell membrane</keyword>
<comment type="catalytic activity">
    <reaction evidence="8">
        <text>GTP + H2O = GDP + phosphate + H(+)</text>
        <dbReference type="Rhea" id="RHEA:19669"/>
        <dbReference type="ChEBI" id="CHEBI:15377"/>
        <dbReference type="ChEBI" id="CHEBI:15378"/>
        <dbReference type="ChEBI" id="CHEBI:37565"/>
        <dbReference type="ChEBI" id="CHEBI:43474"/>
        <dbReference type="ChEBI" id="CHEBI:58189"/>
        <dbReference type="EC" id="3.6.5.4"/>
    </reaction>
</comment>
<dbReference type="SMART" id="SM00962">
    <property type="entry name" value="SRP54"/>
    <property type="match status" value="1"/>
</dbReference>
<evidence type="ECO:0000313" key="11">
    <source>
        <dbReference type="EMBL" id="TGC08696.1"/>
    </source>
</evidence>
<keyword evidence="7 8" id="KW-0675">Receptor</keyword>
<dbReference type="FunFam" id="3.40.50.300:FF:000053">
    <property type="entry name" value="Signal recognition particle receptor FtsY"/>
    <property type="match status" value="1"/>
</dbReference>
<dbReference type="SUPFAM" id="SSF52540">
    <property type="entry name" value="P-loop containing nucleoside triphosphate hydrolases"/>
    <property type="match status" value="1"/>
</dbReference>
<evidence type="ECO:0000256" key="1">
    <source>
        <dbReference type="ARBA" id="ARBA00022475"/>
    </source>
</evidence>
<evidence type="ECO:0000256" key="8">
    <source>
        <dbReference type="HAMAP-Rule" id="MF_00920"/>
    </source>
</evidence>
<feature type="compositionally biased region" description="Low complexity" evidence="9">
    <location>
        <begin position="81"/>
        <end position="100"/>
    </location>
</feature>
<dbReference type="InterPro" id="IPR013822">
    <property type="entry name" value="Signal_recog_particl_SRP54_hlx"/>
</dbReference>
<dbReference type="Gene3D" id="3.40.50.300">
    <property type="entry name" value="P-loop containing nucleotide triphosphate hydrolases"/>
    <property type="match status" value="1"/>
</dbReference>
<dbReference type="InterPro" id="IPR003593">
    <property type="entry name" value="AAA+_ATPase"/>
</dbReference>
<dbReference type="Gene3D" id="1.20.120.140">
    <property type="entry name" value="Signal recognition particle SRP54, nucleotide-binding domain"/>
    <property type="match status" value="1"/>
</dbReference>
<dbReference type="Pfam" id="PF00448">
    <property type="entry name" value="SRP54"/>
    <property type="match status" value="1"/>
</dbReference>
<keyword evidence="4 8" id="KW-0378">Hydrolase</keyword>
<feature type="binding site" evidence="8">
    <location>
        <begin position="419"/>
        <end position="422"/>
    </location>
    <ligand>
        <name>GTP</name>
        <dbReference type="ChEBI" id="CHEBI:37565"/>
    </ligand>
</feature>
<evidence type="ECO:0000256" key="7">
    <source>
        <dbReference type="ARBA" id="ARBA00023170"/>
    </source>
</evidence>
<comment type="subunit">
    <text evidence="8">Part of the signal recognition particle protein translocation system, which is composed of SRP and FtsY.</text>
</comment>
<dbReference type="Pfam" id="PF02881">
    <property type="entry name" value="SRP54_N"/>
    <property type="match status" value="1"/>
</dbReference>
<feature type="region of interest" description="Disordered" evidence="9">
    <location>
        <begin position="73"/>
        <end position="100"/>
    </location>
</feature>
<feature type="domain" description="SRP54-type proteins GTP-binding" evidence="10">
    <location>
        <begin position="440"/>
        <end position="453"/>
    </location>
</feature>
<dbReference type="EC" id="3.6.5.4" evidence="8"/>
<reference evidence="11 12" key="1">
    <citation type="submission" date="2017-11" db="EMBL/GenBank/DDBJ databases">
        <title>Isolation and Characterization of Methanogenic Archaea from Saline Meromictic Lake at Siberia.</title>
        <authorList>
            <person name="Shen Y."/>
            <person name="Huang H.-H."/>
            <person name="Lai M.-C."/>
            <person name="Chen S.-C."/>
        </authorList>
    </citation>
    <scope>NUCLEOTIDE SEQUENCE [LARGE SCALE GENOMIC DNA]</scope>
    <source>
        <strain evidence="11 12">SY-01</strain>
    </source>
</reference>
<dbReference type="EMBL" id="PGGK01000008">
    <property type="protein sequence ID" value="TGC08696.1"/>
    <property type="molecule type" value="Genomic_DNA"/>
</dbReference>
<dbReference type="InterPro" id="IPR004390">
    <property type="entry name" value="SR_rcpt_FtsY"/>
</dbReference>
<dbReference type="InterPro" id="IPR000897">
    <property type="entry name" value="SRP54_GTPase_dom"/>
</dbReference>
<feature type="region of interest" description="Disordered" evidence="9">
    <location>
        <begin position="123"/>
        <end position="175"/>
    </location>
</feature>
<accession>A0A4E0Q4H7</accession>
<organism evidence="11 12">
    <name type="scientific">Methanolobus halotolerans</name>
    <dbReference type="NCBI Taxonomy" id="2052935"/>
    <lineage>
        <taxon>Archaea</taxon>
        <taxon>Methanobacteriati</taxon>
        <taxon>Methanobacteriota</taxon>
        <taxon>Stenosarchaea group</taxon>
        <taxon>Methanomicrobia</taxon>
        <taxon>Methanosarcinales</taxon>
        <taxon>Methanosarcinaceae</taxon>
        <taxon>Methanolobus</taxon>
    </lineage>
</organism>
<dbReference type="NCBIfam" id="TIGR00064">
    <property type="entry name" value="ftsY"/>
    <property type="match status" value="1"/>
</dbReference>
<dbReference type="PANTHER" id="PTHR43134">
    <property type="entry name" value="SIGNAL RECOGNITION PARTICLE RECEPTOR SUBUNIT ALPHA"/>
    <property type="match status" value="1"/>
</dbReference>
<evidence type="ECO:0000256" key="3">
    <source>
        <dbReference type="ARBA" id="ARBA00022741"/>
    </source>
</evidence>
<dbReference type="SMART" id="SM00382">
    <property type="entry name" value="AAA"/>
    <property type="match status" value="1"/>
</dbReference>
<dbReference type="HAMAP" id="MF_00920">
    <property type="entry name" value="FtsY"/>
    <property type="match status" value="1"/>
</dbReference>
<dbReference type="GO" id="GO:0005737">
    <property type="term" value="C:cytoplasm"/>
    <property type="evidence" value="ECO:0007669"/>
    <property type="project" value="UniProtKB-SubCell"/>
</dbReference>
<dbReference type="InterPro" id="IPR036225">
    <property type="entry name" value="SRP/SRP_N"/>
</dbReference>
<keyword evidence="2 8" id="KW-0963">Cytoplasm</keyword>
<feature type="binding site" evidence="8">
    <location>
        <begin position="361"/>
        <end position="365"/>
    </location>
    <ligand>
        <name>GTP</name>
        <dbReference type="ChEBI" id="CHEBI:37565"/>
    </ligand>
</feature>
<dbReference type="PANTHER" id="PTHR43134:SF1">
    <property type="entry name" value="SIGNAL RECOGNITION PARTICLE RECEPTOR SUBUNIT ALPHA"/>
    <property type="match status" value="1"/>
</dbReference>
<name>A0A4E0Q4H7_9EURY</name>
<proteinExistence type="inferred from homology"/>
<comment type="subcellular location">
    <subcellularLocation>
        <location evidence="8">Cell membrane</location>
        <topology evidence="8">Peripheral membrane protein</topology>
        <orientation evidence="8">Cytoplasmic side</orientation>
    </subcellularLocation>
    <subcellularLocation>
        <location evidence="8">Cytoplasm</location>
    </subcellularLocation>
</comment>
<protein>
    <recommendedName>
        <fullName evidence="8">Signal recognition particle receptor FtsY</fullName>
        <shortName evidence="8">SRP receptor</shortName>
        <ecNumber evidence="8">3.6.5.4</ecNumber>
    </recommendedName>
</protein>
<dbReference type="InterPro" id="IPR042101">
    <property type="entry name" value="SRP54_N_sf"/>
</dbReference>
<dbReference type="GO" id="GO:0003924">
    <property type="term" value="F:GTPase activity"/>
    <property type="evidence" value="ECO:0007669"/>
    <property type="project" value="UniProtKB-UniRule"/>
</dbReference>
<keyword evidence="12" id="KW-1185">Reference proteome</keyword>
<dbReference type="AlphaFoldDB" id="A0A4E0Q4H7"/>
<comment type="function">
    <text evidence="8">Involved in targeting and insertion of nascent membrane proteins into the cytoplasmic membrane. Acts as a receptor for the complex formed by the signal recognition particle (SRP) and the ribosome-nascent chain (RNC).</text>
</comment>
<dbReference type="Proteomes" id="UP000297295">
    <property type="component" value="Unassembled WGS sequence"/>
</dbReference>
<keyword evidence="6 8" id="KW-0472">Membrane</keyword>
<evidence type="ECO:0000256" key="6">
    <source>
        <dbReference type="ARBA" id="ARBA00023136"/>
    </source>
</evidence>
<dbReference type="SMART" id="SM00963">
    <property type="entry name" value="SRP54_N"/>
    <property type="match status" value="1"/>
</dbReference>
<comment type="caution">
    <text evidence="11">The sequence shown here is derived from an EMBL/GenBank/DDBJ whole genome shotgun (WGS) entry which is preliminary data.</text>
</comment>